<sequence length="617" mass="73578">MKKILVFFYCLIFIYLVYGRVNVIDYEKSTNVMKRMPKFWTNTGFAPTEPINNVFDFFETKDLNMNLEIIGSMPNNGLKYIRIHWLLNLIKISGYDSKNQPIFNFEKLDTFLRKMINEYNLLPVIEFMTTLKFKNMNKDSWKTLSYQIITHYAEIYGLKNVAKWKFESWNEPDLKNYNKLNFTLSDYLEYIYGIKEGLELAERNFTSKYILKLRGPAGLFKDEKNHKFCWSVLEKCNQNITNCPIDIITFHRKGNGIEANEIIDTSFTLIDEFSTRFKNLSKFKYSNTEADPIKTWSQPRDFQSDTRYASILVETIFQYWKAKFEKQMTNLESISHDNSFMNFYPNIFTQRTLLARFQMNNSVPIYSQIIQKPVYSALGLIANLAKNASNYQKTQNLSYLITTHNGRKNNKFYSCIIILTHVNTTKNNNRTKTIEIEIKNLPHRNDLHYFVEVIDNKRTNPSMIYQIYNKPIYPDQRVFEEMRKSQNPRILEQPTQVIDGKIFLNAQLMEPFIISIRICSKNIKRPIAPFNLRIRQLNLQEIILFWSDYSYKMRCIKTYELFFKYEDDYQQIETKNIPFLYYQLRHSIPGCFKVRSLDINHQYSDFSKETCFNTIKI</sequence>
<dbReference type="InterPro" id="IPR017853">
    <property type="entry name" value="GH"/>
</dbReference>
<proteinExistence type="inferred from homology"/>
<evidence type="ECO:0000256" key="6">
    <source>
        <dbReference type="SAM" id="SignalP"/>
    </source>
</evidence>
<evidence type="ECO:0000256" key="1">
    <source>
        <dbReference type="ARBA" id="ARBA00008875"/>
    </source>
</evidence>
<dbReference type="InterPro" id="IPR051923">
    <property type="entry name" value="Glycosyl_Hydrolase_39"/>
</dbReference>
<organism evidence="9 10">
    <name type="scientific">Polypedilum vanderplanki</name>
    <name type="common">Sleeping chironomid midge</name>
    <dbReference type="NCBI Taxonomy" id="319348"/>
    <lineage>
        <taxon>Eukaryota</taxon>
        <taxon>Metazoa</taxon>
        <taxon>Ecdysozoa</taxon>
        <taxon>Arthropoda</taxon>
        <taxon>Hexapoda</taxon>
        <taxon>Insecta</taxon>
        <taxon>Pterygota</taxon>
        <taxon>Neoptera</taxon>
        <taxon>Endopterygota</taxon>
        <taxon>Diptera</taxon>
        <taxon>Nematocera</taxon>
        <taxon>Chironomoidea</taxon>
        <taxon>Chironomidae</taxon>
        <taxon>Chironominae</taxon>
        <taxon>Polypedilum</taxon>
        <taxon>Polypedilum</taxon>
    </lineage>
</organism>
<name>A0A9J6CKS6_POLVA</name>
<dbReference type="SUPFAM" id="SSF49265">
    <property type="entry name" value="Fibronectin type III"/>
    <property type="match status" value="1"/>
</dbReference>
<protein>
    <recommendedName>
        <fullName evidence="11">Alpha-L-iduronidase</fullName>
    </recommendedName>
</protein>
<comment type="similarity">
    <text evidence="1">Belongs to the glycosyl hydrolase 39 family.</text>
</comment>
<dbReference type="PROSITE" id="PS01027">
    <property type="entry name" value="GLYCOSYL_HYDROL_F39"/>
    <property type="match status" value="1"/>
</dbReference>
<keyword evidence="10" id="KW-1185">Reference proteome</keyword>
<dbReference type="PRINTS" id="PR00745">
    <property type="entry name" value="GLHYDRLASE39"/>
</dbReference>
<evidence type="ECO:0000313" key="9">
    <source>
        <dbReference type="EMBL" id="KAG5682536.1"/>
    </source>
</evidence>
<dbReference type="InterPro" id="IPR036116">
    <property type="entry name" value="FN3_sf"/>
</dbReference>
<evidence type="ECO:0000259" key="8">
    <source>
        <dbReference type="Pfam" id="PF21200"/>
    </source>
</evidence>
<dbReference type="InterPro" id="IPR000514">
    <property type="entry name" value="Glyco_hydro_39"/>
</dbReference>
<dbReference type="PANTHER" id="PTHR12631">
    <property type="entry name" value="ALPHA-L-IDURONIDASE"/>
    <property type="match status" value="1"/>
</dbReference>
<keyword evidence="3" id="KW-0378">Hydrolase</keyword>
<dbReference type="SUPFAM" id="SSF51011">
    <property type="entry name" value="Glycosyl hydrolase domain"/>
    <property type="match status" value="1"/>
</dbReference>
<feature type="signal peptide" evidence="6">
    <location>
        <begin position="1"/>
        <end position="19"/>
    </location>
</feature>
<dbReference type="InterPro" id="IPR049166">
    <property type="entry name" value="GH39_cat"/>
</dbReference>
<evidence type="ECO:0000256" key="3">
    <source>
        <dbReference type="ARBA" id="ARBA00022801"/>
    </source>
</evidence>
<dbReference type="OrthoDB" id="15153at2759"/>
<dbReference type="InterPro" id="IPR049165">
    <property type="entry name" value="GH39_as"/>
</dbReference>
<feature type="active site" description="Proton donor" evidence="5">
    <location>
        <position position="171"/>
    </location>
</feature>
<dbReference type="Pfam" id="PF21200">
    <property type="entry name" value="Glyco_hydro_39_C"/>
    <property type="match status" value="1"/>
</dbReference>
<dbReference type="Pfam" id="PF01229">
    <property type="entry name" value="Glyco_hydro_39"/>
    <property type="match status" value="1"/>
</dbReference>
<dbReference type="PANTHER" id="PTHR12631:SF8">
    <property type="entry name" value="ALPHA-L-IDURONIDASE"/>
    <property type="match status" value="1"/>
</dbReference>
<evidence type="ECO:0000256" key="2">
    <source>
        <dbReference type="ARBA" id="ARBA00022729"/>
    </source>
</evidence>
<reference evidence="9" key="1">
    <citation type="submission" date="2021-03" db="EMBL/GenBank/DDBJ databases">
        <title>Chromosome level genome of the anhydrobiotic midge Polypedilum vanderplanki.</title>
        <authorList>
            <person name="Yoshida Y."/>
            <person name="Kikawada T."/>
            <person name="Gusev O."/>
        </authorList>
    </citation>
    <scope>NUCLEOTIDE SEQUENCE</scope>
    <source>
        <strain evidence="9">NIAS01</strain>
        <tissue evidence="9">Whole body or cell culture</tissue>
    </source>
</reference>
<dbReference type="Gene3D" id="2.60.40.1500">
    <property type="entry name" value="Glycosyl hydrolase domain, family 39"/>
    <property type="match status" value="1"/>
</dbReference>
<dbReference type="InterPro" id="IPR013783">
    <property type="entry name" value="Ig-like_fold"/>
</dbReference>
<dbReference type="SUPFAM" id="SSF51445">
    <property type="entry name" value="(Trans)glycosidases"/>
    <property type="match status" value="1"/>
</dbReference>
<dbReference type="AlphaFoldDB" id="A0A9J6CKS6"/>
<evidence type="ECO:0000313" key="10">
    <source>
        <dbReference type="Proteomes" id="UP001107558"/>
    </source>
</evidence>
<dbReference type="Proteomes" id="UP001107558">
    <property type="component" value="Chromosome 1"/>
</dbReference>
<dbReference type="EMBL" id="JADBJN010000001">
    <property type="protein sequence ID" value="KAG5682536.1"/>
    <property type="molecule type" value="Genomic_DNA"/>
</dbReference>
<gene>
    <name evidence="9" type="ORF">PVAND_011883</name>
</gene>
<dbReference type="Gene3D" id="3.20.20.80">
    <property type="entry name" value="Glycosidases"/>
    <property type="match status" value="1"/>
</dbReference>
<feature type="domain" description="Alpha-L-iduronidase C-terminal" evidence="8">
    <location>
        <begin position="536"/>
        <end position="608"/>
    </location>
</feature>
<feature type="chain" id="PRO_5039906817" description="Alpha-L-iduronidase" evidence="6">
    <location>
        <begin position="20"/>
        <end position="617"/>
    </location>
</feature>
<evidence type="ECO:0008006" key="11">
    <source>
        <dbReference type="Google" id="ProtNLM"/>
    </source>
</evidence>
<keyword evidence="2 6" id="KW-0732">Signal</keyword>
<feature type="domain" description="Glycosyl hydrolases family 39 N-terminal catalytic" evidence="7">
    <location>
        <begin position="32"/>
        <end position="492"/>
    </location>
</feature>
<evidence type="ECO:0000256" key="4">
    <source>
        <dbReference type="ARBA" id="ARBA00023295"/>
    </source>
</evidence>
<evidence type="ECO:0000259" key="7">
    <source>
        <dbReference type="Pfam" id="PF01229"/>
    </source>
</evidence>
<accession>A0A9J6CKS6</accession>
<dbReference type="GO" id="GO:0005975">
    <property type="term" value="P:carbohydrate metabolic process"/>
    <property type="evidence" value="ECO:0007669"/>
    <property type="project" value="InterPro"/>
</dbReference>
<evidence type="ECO:0000256" key="5">
    <source>
        <dbReference type="PIRSR" id="PIRSR600514-1"/>
    </source>
</evidence>
<dbReference type="Gene3D" id="2.60.40.10">
    <property type="entry name" value="Immunoglobulins"/>
    <property type="match status" value="1"/>
</dbReference>
<keyword evidence="4" id="KW-0326">Glycosidase</keyword>
<dbReference type="InterPro" id="IPR049167">
    <property type="entry name" value="GH39_C"/>
</dbReference>
<dbReference type="GO" id="GO:0003940">
    <property type="term" value="F:L-iduronidase activity"/>
    <property type="evidence" value="ECO:0007669"/>
    <property type="project" value="TreeGrafter"/>
</dbReference>
<comment type="caution">
    <text evidence="9">The sequence shown here is derived from an EMBL/GenBank/DDBJ whole genome shotgun (WGS) entry which is preliminary data.</text>
</comment>